<reference evidence="1" key="1">
    <citation type="journal article" date="2014" name="Front. Microbiol.">
        <title>High frequency of phylogenetically diverse reductive dehalogenase-homologous genes in deep subseafloor sedimentary metagenomes.</title>
        <authorList>
            <person name="Kawai M."/>
            <person name="Futagami T."/>
            <person name="Toyoda A."/>
            <person name="Takaki Y."/>
            <person name="Nishi S."/>
            <person name="Hori S."/>
            <person name="Arai W."/>
            <person name="Tsubouchi T."/>
            <person name="Morono Y."/>
            <person name="Uchiyama I."/>
            <person name="Ito T."/>
            <person name="Fujiyama A."/>
            <person name="Inagaki F."/>
            <person name="Takami H."/>
        </authorList>
    </citation>
    <scope>NUCLEOTIDE SEQUENCE</scope>
    <source>
        <strain evidence="1">Expedition CK06-06</strain>
    </source>
</reference>
<dbReference type="Gene3D" id="1.10.4080.10">
    <property type="entry name" value="ADP-ribosylation/Crystallin J1"/>
    <property type="match status" value="1"/>
</dbReference>
<dbReference type="InterPro" id="IPR036705">
    <property type="entry name" value="Ribosyl_crysJ1_sf"/>
</dbReference>
<dbReference type="AlphaFoldDB" id="X1TMY6"/>
<feature type="non-terminal residue" evidence="1">
    <location>
        <position position="1"/>
    </location>
</feature>
<protein>
    <submittedName>
        <fullName evidence="1">Uncharacterized protein</fullName>
    </submittedName>
</protein>
<organism evidence="1">
    <name type="scientific">marine sediment metagenome</name>
    <dbReference type="NCBI Taxonomy" id="412755"/>
    <lineage>
        <taxon>unclassified sequences</taxon>
        <taxon>metagenomes</taxon>
        <taxon>ecological metagenomes</taxon>
    </lineage>
</organism>
<evidence type="ECO:0000313" key="1">
    <source>
        <dbReference type="EMBL" id="GAI81404.1"/>
    </source>
</evidence>
<proteinExistence type="predicted"/>
<gene>
    <name evidence="1" type="ORF">S12H4_19107</name>
</gene>
<accession>X1TMY6</accession>
<sequence>DVACMNEGGYSREVPMALAAAVAEAFKPEATVDSVIEAAKAYAGTKTKEHIEKAISLAKKYDDGLKAIPEFYDKLLVPKGSEIRILHLKSSSDLIKRFGTDNISFGEDPFEQVPVALAFFYIGKGDPTKTMIGAANF</sequence>
<comment type="caution">
    <text evidence="1">The sequence shown here is derived from an EMBL/GenBank/DDBJ whole genome shotgun (WGS) entry which is preliminary data.</text>
</comment>
<dbReference type="EMBL" id="BARW01009513">
    <property type="protein sequence ID" value="GAI81404.1"/>
    <property type="molecule type" value="Genomic_DNA"/>
</dbReference>
<name>X1TMY6_9ZZZZ</name>